<name>A0A450VXG2_9GAMM</name>
<dbReference type="SUPFAM" id="SSF55144">
    <property type="entry name" value="LigT-like"/>
    <property type="match status" value="1"/>
</dbReference>
<keyword evidence="2" id="KW-0436">Ligase</keyword>
<feature type="region of interest" description="Disordered" evidence="1">
    <location>
        <begin position="1"/>
        <end position="21"/>
    </location>
</feature>
<dbReference type="GO" id="GO:0016874">
    <property type="term" value="F:ligase activity"/>
    <property type="evidence" value="ECO:0007669"/>
    <property type="project" value="UniProtKB-KW"/>
</dbReference>
<accession>A0A450VXG2</accession>
<feature type="compositionally biased region" description="Basic and acidic residues" evidence="1">
    <location>
        <begin position="10"/>
        <end position="21"/>
    </location>
</feature>
<protein>
    <submittedName>
        <fullName evidence="2">2'-5' RNA ligase superfamily protein</fullName>
    </submittedName>
</protein>
<dbReference type="EMBL" id="CAADFK010000009">
    <property type="protein sequence ID" value="VFK09503.1"/>
    <property type="molecule type" value="Genomic_DNA"/>
</dbReference>
<evidence type="ECO:0000313" key="2">
    <source>
        <dbReference type="EMBL" id="VFK09503.1"/>
    </source>
</evidence>
<dbReference type="Pfam" id="PF13563">
    <property type="entry name" value="2_5_RNA_ligase2"/>
    <property type="match status" value="1"/>
</dbReference>
<dbReference type="InterPro" id="IPR009097">
    <property type="entry name" value="Cyclic_Pdiesterase"/>
</dbReference>
<reference evidence="2" key="1">
    <citation type="submission" date="2019-02" db="EMBL/GenBank/DDBJ databases">
        <authorList>
            <person name="Gruber-Vodicka R. H."/>
            <person name="Seah K. B. B."/>
        </authorList>
    </citation>
    <scope>NUCLEOTIDE SEQUENCE</scope>
    <source>
        <strain evidence="2">BECK_S313</strain>
    </source>
</reference>
<organism evidence="2">
    <name type="scientific">Candidatus Kentrum sp. LPFa</name>
    <dbReference type="NCBI Taxonomy" id="2126335"/>
    <lineage>
        <taxon>Bacteria</taxon>
        <taxon>Pseudomonadati</taxon>
        <taxon>Pseudomonadota</taxon>
        <taxon>Gammaproteobacteria</taxon>
        <taxon>Candidatus Kentrum</taxon>
    </lineage>
</organism>
<dbReference type="AlphaFoldDB" id="A0A450VXG2"/>
<dbReference type="Gene3D" id="3.90.1140.10">
    <property type="entry name" value="Cyclic phosphodiesterase"/>
    <property type="match status" value="1"/>
</dbReference>
<sequence>MGRENQSFSDKSRLDTSALDRPKRKQLPRNKFLFIQIKDKKITRILSELKSELSPKKSSSTNIHITVNGPKKIFRNKDLEERIKKYKKEHPYITIGGVGRFFNSDVYVIYMKADCGDLREYNLWEKPDYKNSYNPHITIYEGRDQKMADNAYERIKSLDKKYKCADYEFLVHTVAQSDLNPWF</sequence>
<gene>
    <name evidence="2" type="ORF">BECKLPF1236B_GA0070989_100918</name>
</gene>
<evidence type="ECO:0000256" key="1">
    <source>
        <dbReference type="SAM" id="MobiDB-lite"/>
    </source>
</evidence>
<proteinExistence type="predicted"/>